<dbReference type="EMBL" id="KB202953">
    <property type="protein sequence ID" value="ESO87198.1"/>
    <property type="molecule type" value="Genomic_DNA"/>
</dbReference>
<dbReference type="CDD" id="cd06133">
    <property type="entry name" value="ERI-1_3'hExo_like"/>
    <property type="match status" value="1"/>
</dbReference>
<dbReference type="GeneID" id="20244555"/>
<accession>V3Z8G9</accession>
<evidence type="ECO:0000313" key="5">
    <source>
        <dbReference type="EMBL" id="ESO87198.1"/>
    </source>
</evidence>
<dbReference type="Proteomes" id="UP000030746">
    <property type="component" value="Unassembled WGS sequence"/>
</dbReference>
<sequence length="242" mass="28340">MATKQLAKKMGLIKRRAVVNNFAKRSPKEDQKYSYLLIMDFESTCWQNDKYRTQEIIEFPAVLLNLSNGEIEDEFQFYIQPQEEPVLSMFCKELTGISQQQVDEGIPLALCIKKFNHWLEKIEREKNIMFNNADFVPPGVKAATVVTWSDWDLSVCLLYEARRKQIRTPYQLNNWIDLRSTYRKFYKRKPNGLNGALQDVGIQFEGREHSGLHDSRNTAHLAWRMVQDGCIMNITRSLNPVR</sequence>
<dbReference type="SMART" id="SM00479">
    <property type="entry name" value="EXOIII"/>
    <property type="match status" value="1"/>
</dbReference>
<name>V3Z8G9_LOTGI</name>
<reference evidence="5 6" key="1">
    <citation type="journal article" date="2013" name="Nature">
        <title>Insights into bilaterian evolution from three spiralian genomes.</title>
        <authorList>
            <person name="Simakov O."/>
            <person name="Marletaz F."/>
            <person name="Cho S.J."/>
            <person name="Edsinger-Gonzales E."/>
            <person name="Havlak P."/>
            <person name="Hellsten U."/>
            <person name="Kuo D.H."/>
            <person name="Larsson T."/>
            <person name="Lv J."/>
            <person name="Arendt D."/>
            <person name="Savage R."/>
            <person name="Osoegawa K."/>
            <person name="de Jong P."/>
            <person name="Grimwood J."/>
            <person name="Chapman J.A."/>
            <person name="Shapiro H."/>
            <person name="Aerts A."/>
            <person name="Otillar R.P."/>
            <person name="Terry A.Y."/>
            <person name="Boore J.L."/>
            <person name="Grigoriev I.V."/>
            <person name="Lindberg D.R."/>
            <person name="Seaver E.C."/>
            <person name="Weisblat D.A."/>
            <person name="Putnam N.H."/>
            <person name="Rokhsar D.S."/>
        </authorList>
    </citation>
    <scope>NUCLEOTIDE SEQUENCE [LARGE SCALE GENOMIC DNA]</scope>
</reference>
<dbReference type="InterPro" id="IPR013520">
    <property type="entry name" value="Ribonucl_H"/>
</dbReference>
<keyword evidence="1" id="KW-0540">Nuclease</keyword>
<evidence type="ECO:0000256" key="3">
    <source>
        <dbReference type="ARBA" id="ARBA00022839"/>
    </source>
</evidence>
<dbReference type="AlphaFoldDB" id="V3Z8G9"/>
<evidence type="ECO:0000313" key="6">
    <source>
        <dbReference type="Proteomes" id="UP000030746"/>
    </source>
</evidence>
<dbReference type="SUPFAM" id="SSF53098">
    <property type="entry name" value="Ribonuclease H-like"/>
    <property type="match status" value="1"/>
</dbReference>
<dbReference type="OrthoDB" id="448399at2759"/>
<dbReference type="GO" id="GO:0003676">
    <property type="term" value="F:nucleic acid binding"/>
    <property type="evidence" value="ECO:0007669"/>
    <property type="project" value="InterPro"/>
</dbReference>
<feature type="domain" description="Exonuclease" evidence="4">
    <location>
        <begin position="35"/>
        <end position="231"/>
    </location>
</feature>
<evidence type="ECO:0000256" key="1">
    <source>
        <dbReference type="ARBA" id="ARBA00022722"/>
    </source>
</evidence>
<dbReference type="CTD" id="20244555"/>
<gene>
    <name evidence="5" type="ORF">LOTGIDRAFT_183637</name>
</gene>
<protein>
    <recommendedName>
        <fullName evidence="4">Exonuclease domain-containing protein</fullName>
    </recommendedName>
</protein>
<organism evidence="5 6">
    <name type="scientific">Lottia gigantea</name>
    <name type="common">Giant owl limpet</name>
    <dbReference type="NCBI Taxonomy" id="225164"/>
    <lineage>
        <taxon>Eukaryota</taxon>
        <taxon>Metazoa</taxon>
        <taxon>Spiralia</taxon>
        <taxon>Lophotrochozoa</taxon>
        <taxon>Mollusca</taxon>
        <taxon>Gastropoda</taxon>
        <taxon>Patellogastropoda</taxon>
        <taxon>Lottioidea</taxon>
        <taxon>Lottiidae</taxon>
        <taxon>Lottia</taxon>
    </lineage>
</organism>
<dbReference type="Gene3D" id="3.30.420.10">
    <property type="entry name" value="Ribonuclease H-like superfamily/Ribonuclease H"/>
    <property type="match status" value="1"/>
</dbReference>
<dbReference type="InterPro" id="IPR036397">
    <property type="entry name" value="RNaseH_sf"/>
</dbReference>
<dbReference type="HOGENOM" id="CLU_037266_4_0_1"/>
<dbReference type="InterPro" id="IPR047201">
    <property type="entry name" value="ERI-1_3'hExo-like"/>
</dbReference>
<dbReference type="OMA" id="CRELTHI"/>
<evidence type="ECO:0000256" key="2">
    <source>
        <dbReference type="ARBA" id="ARBA00022801"/>
    </source>
</evidence>
<dbReference type="Pfam" id="PF00929">
    <property type="entry name" value="RNase_T"/>
    <property type="match status" value="1"/>
</dbReference>
<dbReference type="InterPro" id="IPR051274">
    <property type="entry name" value="3-5_Exoribonuclease"/>
</dbReference>
<dbReference type="RefSeq" id="XP_009062146.1">
    <property type="nucleotide sequence ID" value="XM_009063898.1"/>
</dbReference>
<dbReference type="InterPro" id="IPR012337">
    <property type="entry name" value="RNaseH-like_sf"/>
</dbReference>
<dbReference type="PANTHER" id="PTHR23044:SF61">
    <property type="entry name" value="3'-5' EXORIBONUCLEASE 1-RELATED"/>
    <property type="match status" value="1"/>
</dbReference>
<dbReference type="PANTHER" id="PTHR23044">
    <property type="entry name" value="3'-5' EXONUCLEASE ERI1-RELATED"/>
    <property type="match status" value="1"/>
</dbReference>
<proteinExistence type="predicted"/>
<evidence type="ECO:0000259" key="4">
    <source>
        <dbReference type="SMART" id="SM00479"/>
    </source>
</evidence>
<keyword evidence="6" id="KW-1185">Reference proteome</keyword>
<keyword evidence="3" id="KW-0269">Exonuclease</keyword>
<dbReference type="GO" id="GO:0000175">
    <property type="term" value="F:3'-5'-RNA exonuclease activity"/>
    <property type="evidence" value="ECO:0007669"/>
    <property type="project" value="InterPro"/>
</dbReference>
<keyword evidence="2" id="KW-0378">Hydrolase</keyword>
<dbReference type="STRING" id="225164.V3Z8G9"/>
<dbReference type="KEGG" id="lgi:LOTGIDRAFT_183637"/>